<accession>A0A645CDF1</accession>
<dbReference type="AlphaFoldDB" id="A0A645CDF1"/>
<evidence type="ECO:0000313" key="1">
    <source>
        <dbReference type="EMBL" id="MPM74941.1"/>
    </source>
</evidence>
<organism evidence="1">
    <name type="scientific">bioreactor metagenome</name>
    <dbReference type="NCBI Taxonomy" id="1076179"/>
    <lineage>
        <taxon>unclassified sequences</taxon>
        <taxon>metagenomes</taxon>
        <taxon>ecological metagenomes</taxon>
    </lineage>
</organism>
<gene>
    <name evidence="1" type="ORF">SDC9_121930</name>
</gene>
<comment type="caution">
    <text evidence="1">The sequence shown here is derived from an EMBL/GenBank/DDBJ whole genome shotgun (WGS) entry which is preliminary data.</text>
</comment>
<protein>
    <submittedName>
        <fullName evidence="1">Uncharacterized protein</fullName>
    </submittedName>
</protein>
<sequence length="169" mass="18710">MILSSRNGQRIIFQLDRANGKLAFADDAGTPEERLDAKQHLLCIHGFCHIVVSAGEKSVSFVRGKLLCRDHQNRKCISGGAQLTGQCIAVHTGHHDVQQDQVDVVGVQKLECFFCVACGQDGVFRALQNGLHQLSCVCVVLDDENVKHGAFLRTIGLRFFARWYGLMET</sequence>
<reference evidence="1" key="1">
    <citation type="submission" date="2019-08" db="EMBL/GenBank/DDBJ databases">
        <authorList>
            <person name="Kucharzyk K."/>
            <person name="Murdoch R.W."/>
            <person name="Higgins S."/>
            <person name="Loffler F."/>
        </authorList>
    </citation>
    <scope>NUCLEOTIDE SEQUENCE</scope>
</reference>
<dbReference type="EMBL" id="VSSQ01026294">
    <property type="protein sequence ID" value="MPM74941.1"/>
    <property type="molecule type" value="Genomic_DNA"/>
</dbReference>
<dbReference type="AntiFam" id="ANF00160">
    <property type="entry name" value="Shadow ORF (opposite NIK1)"/>
</dbReference>
<proteinExistence type="predicted"/>
<name>A0A645CDF1_9ZZZZ</name>